<feature type="compositionally biased region" description="Low complexity" evidence="1">
    <location>
        <begin position="126"/>
        <end position="166"/>
    </location>
</feature>
<evidence type="ECO:0000313" key="2">
    <source>
        <dbReference type="EMBL" id="KAL2739954.1"/>
    </source>
</evidence>
<feature type="non-terminal residue" evidence="2">
    <location>
        <position position="1"/>
    </location>
</feature>
<feature type="region of interest" description="Disordered" evidence="1">
    <location>
        <begin position="251"/>
        <end position="285"/>
    </location>
</feature>
<feature type="region of interest" description="Disordered" evidence="1">
    <location>
        <begin position="12"/>
        <end position="52"/>
    </location>
</feature>
<keyword evidence="3" id="KW-1185">Reference proteome</keyword>
<gene>
    <name evidence="2" type="ORF">V1477_011343</name>
</gene>
<accession>A0ABD2C4M7</accession>
<feature type="region of interest" description="Disordered" evidence="1">
    <location>
        <begin position="126"/>
        <end position="176"/>
    </location>
</feature>
<reference evidence="2 3" key="1">
    <citation type="journal article" date="2024" name="Ann. Entomol. Soc. Am.">
        <title>Genomic analyses of the southern and eastern yellowjacket wasps (Hymenoptera: Vespidae) reveal evolutionary signatures of social life.</title>
        <authorList>
            <person name="Catto M.A."/>
            <person name="Caine P.B."/>
            <person name="Orr S.E."/>
            <person name="Hunt B.G."/>
            <person name="Goodisman M.A.D."/>
        </authorList>
    </citation>
    <scope>NUCLEOTIDE SEQUENCE [LARGE SCALE GENOMIC DNA]</scope>
    <source>
        <strain evidence="2">232</strain>
        <tissue evidence="2">Head and thorax</tissue>
    </source>
</reference>
<name>A0ABD2C4M7_VESMC</name>
<dbReference type="AlphaFoldDB" id="A0ABD2C4M7"/>
<feature type="compositionally biased region" description="Basic residues" evidence="1">
    <location>
        <begin position="263"/>
        <end position="284"/>
    </location>
</feature>
<evidence type="ECO:0000313" key="3">
    <source>
        <dbReference type="Proteomes" id="UP001607303"/>
    </source>
</evidence>
<dbReference type="Proteomes" id="UP001607303">
    <property type="component" value="Unassembled WGS sequence"/>
</dbReference>
<evidence type="ECO:0000256" key="1">
    <source>
        <dbReference type="SAM" id="MobiDB-lite"/>
    </source>
</evidence>
<feature type="compositionally biased region" description="Polar residues" evidence="1">
    <location>
        <begin position="36"/>
        <end position="50"/>
    </location>
</feature>
<comment type="caution">
    <text evidence="2">The sequence shown here is derived from an EMBL/GenBank/DDBJ whole genome shotgun (WGS) entry which is preliminary data.</text>
</comment>
<dbReference type="EMBL" id="JAYRBN010000061">
    <property type="protein sequence ID" value="KAL2739954.1"/>
    <property type="molecule type" value="Genomic_DNA"/>
</dbReference>
<protein>
    <submittedName>
        <fullName evidence="2">Uncharacterized protein</fullName>
    </submittedName>
</protein>
<organism evidence="2 3">
    <name type="scientific">Vespula maculifrons</name>
    <name type="common">Eastern yellow jacket</name>
    <name type="synonym">Wasp</name>
    <dbReference type="NCBI Taxonomy" id="7453"/>
    <lineage>
        <taxon>Eukaryota</taxon>
        <taxon>Metazoa</taxon>
        <taxon>Ecdysozoa</taxon>
        <taxon>Arthropoda</taxon>
        <taxon>Hexapoda</taxon>
        <taxon>Insecta</taxon>
        <taxon>Pterygota</taxon>
        <taxon>Neoptera</taxon>
        <taxon>Endopterygota</taxon>
        <taxon>Hymenoptera</taxon>
        <taxon>Apocrita</taxon>
        <taxon>Aculeata</taxon>
        <taxon>Vespoidea</taxon>
        <taxon>Vespidae</taxon>
        <taxon>Vespinae</taxon>
        <taxon>Vespula</taxon>
    </lineage>
</organism>
<proteinExistence type="predicted"/>
<sequence>IARKRSKVIELGRKESSKIPAAGDPERKEGPAEVVQSGSTIGVRRPNQSGNSGGWVQWCSGCRRASEVGVASSTGALAPSTPGPGAAVVGCLLGGGDGGIGWRWCAHPRQPDAVRPVHGAHFPCDAPSDDSSCASDASSTAAGHQPESGAAAAAAQPAESAESPESPGHRAGNNQSTNCTQHQLFAAATSDYTEQGKETAQPLASSLDNYQLSLTACFSLERTLKKKKKDFTASRKWGIFKLAGKRVRVLQRDPTSRIGSHSKGNRRRKKKKKKKKKKGWKRRRGEIAEFLKRREIAGARWEERTSREGAGRL</sequence>